<feature type="transmembrane region" description="Helical" evidence="6">
    <location>
        <begin position="128"/>
        <end position="153"/>
    </location>
</feature>
<keyword evidence="3 6" id="KW-0812">Transmembrane</keyword>
<dbReference type="PROSITE" id="PS50850">
    <property type="entry name" value="MFS"/>
    <property type="match status" value="1"/>
</dbReference>
<comment type="subcellular location">
    <subcellularLocation>
        <location evidence="1">Cell membrane</location>
        <topology evidence="1">Multi-pass membrane protein</topology>
    </subcellularLocation>
</comment>
<dbReference type="PANTHER" id="PTHR42910">
    <property type="entry name" value="TRANSPORTER SCO4007-RELATED"/>
    <property type="match status" value="1"/>
</dbReference>
<keyword evidence="2" id="KW-0813">Transport</keyword>
<evidence type="ECO:0000256" key="3">
    <source>
        <dbReference type="ARBA" id="ARBA00022692"/>
    </source>
</evidence>
<evidence type="ECO:0000259" key="7">
    <source>
        <dbReference type="PROSITE" id="PS50850"/>
    </source>
</evidence>
<evidence type="ECO:0000256" key="2">
    <source>
        <dbReference type="ARBA" id="ARBA00022448"/>
    </source>
</evidence>
<dbReference type="InterPro" id="IPR011701">
    <property type="entry name" value="MFS"/>
</dbReference>
<dbReference type="InterPro" id="IPR020846">
    <property type="entry name" value="MFS_dom"/>
</dbReference>
<feature type="transmembrane region" description="Helical" evidence="6">
    <location>
        <begin position="71"/>
        <end position="89"/>
    </location>
</feature>
<name>A0AAF0I5Y5_9ENTE</name>
<keyword evidence="9" id="KW-1185">Reference proteome</keyword>
<dbReference type="Gene3D" id="1.20.1250.20">
    <property type="entry name" value="MFS general substrate transporter like domains"/>
    <property type="match status" value="1"/>
</dbReference>
<feature type="transmembrane region" description="Helical" evidence="6">
    <location>
        <begin position="243"/>
        <end position="261"/>
    </location>
</feature>
<evidence type="ECO:0000256" key="4">
    <source>
        <dbReference type="ARBA" id="ARBA00022989"/>
    </source>
</evidence>
<sequence>MSKKLTFIMALVCGISIASLYYVQPLEGMIASELGIQVGQMGLAPTLSQVGYALGLLFIVPLGDIFERKKLIIFMLSLVSIVLLLTGLVSQYPLLMILMLAIGLTSIVPQLIIPFAGQLANPSERGSVLGIVTGGLLIGILLSRTFSGFIGAYYGWRAVYFSGVGLAIFLIILVSAVFPKNKPLSNLSYKELMLSLPKLFMSQAVVRESAYNGFFIFGAFNIFWSTLVFLMESPTYQMGSKEVGYIGLVGVIGALASVFMGKVSDRKGARVGVGLGTLIETVSFVVLWLLGHHLLGLIVGVILLDLGTQSAQVSNQSRIQSLGDENRSRNNTIFMFSYFIGGASGSLLGSLAWQMAGWSGVCALGMIYGSLGLVGHYFIFKKRKEESF</sequence>
<dbReference type="Proteomes" id="UP001179647">
    <property type="component" value="Chromosome"/>
</dbReference>
<dbReference type="PANTHER" id="PTHR42910:SF1">
    <property type="entry name" value="MAJOR FACILITATOR SUPERFAMILY (MFS) PROFILE DOMAIN-CONTAINING PROTEIN"/>
    <property type="match status" value="1"/>
</dbReference>
<protein>
    <submittedName>
        <fullName evidence="8">MFS transporter</fullName>
    </submittedName>
</protein>
<accession>A0AAF0I5Y5</accession>
<organism evidence="8 9">
    <name type="scientific">Vagococcus intermedius</name>
    <dbReference type="NCBI Taxonomy" id="2991418"/>
    <lineage>
        <taxon>Bacteria</taxon>
        <taxon>Bacillati</taxon>
        <taxon>Bacillota</taxon>
        <taxon>Bacilli</taxon>
        <taxon>Lactobacillales</taxon>
        <taxon>Enterococcaceae</taxon>
        <taxon>Vagococcus</taxon>
    </lineage>
</organism>
<reference evidence="8" key="1">
    <citation type="submission" date="2022-10" db="EMBL/GenBank/DDBJ databases">
        <title>Vagococcus sp. isolated from poultry meat.</title>
        <authorList>
            <person name="Johansson P."/>
            <person name="Bjorkroth J."/>
        </authorList>
    </citation>
    <scope>NUCLEOTIDE SEQUENCE</scope>
    <source>
        <strain evidence="8">STAA11</strain>
    </source>
</reference>
<feature type="transmembrane region" description="Helical" evidence="6">
    <location>
        <begin position="95"/>
        <end position="116"/>
    </location>
</feature>
<evidence type="ECO:0000313" key="9">
    <source>
        <dbReference type="Proteomes" id="UP001179647"/>
    </source>
</evidence>
<evidence type="ECO:0000256" key="6">
    <source>
        <dbReference type="SAM" id="Phobius"/>
    </source>
</evidence>
<evidence type="ECO:0000256" key="5">
    <source>
        <dbReference type="ARBA" id="ARBA00023136"/>
    </source>
</evidence>
<dbReference type="EMBL" id="CP110232">
    <property type="protein sequence ID" value="WEG72375.1"/>
    <property type="molecule type" value="Genomic_DNA"/>
</dbReference>
<dbReference type="CDD" id="cd17324">
    <property type="entry name" value="MFS_NepI_like"/>
    <property type="match status" value="1"/>
</dbReference>
<evidence type="ECO:0000256" key="1">
    <source>
        <dbReference type="ARBA" id="ARBA00004651"/>
    </source>
</evidence>
<keyword evidence="5 6" id="KW-0472">Membrane</keyword>
<dbReference type="SUPFAM" id="SSF103473">
    <property type="entry name" value="MFS general substrate transporter"/>
    <property type="match status" value="1"/>
</dbReference>
<dbReference type="InterPro" id="IPR036259">
    <property type="entry name" value="MFS_trans_sf"/>
</dbReference>
<keyword evidence="4 6" id="KW-1133">Transmembrane helix</keyword>
<feature type="transmembrane region" description="Helical" evidence="6">
    <location>
        <begin position="332"/>
        <end position="352"/>
    </location>
</feature>
<feature type="transmembrane region" description="Helical" evidence="6">
    <location>
        <begin position="159"/>
        <end position="178"/>
    </location>
</feature>
<feature type="transmembrane region" description="Helical" evidence="6">
    <location>
        <begin position="358"/>
        <end position="380"/>
    </location>
</feature>
<gene>
    <name evidence="8" type="ORF">OL234_05155</name>
</gene>
<feature type="transmembrane region" description="Helical" evidence="6">
    <location>
        <begin position="5"/>
        <end position="23"/>
    </location>
</feature>
<proteinExistence type="predicted"/>
<feature type="transmembrane region" description="Helical" evidence="6">
    <location>
        <begin position="210"/>
        <end position="231"/>
    </location>
</feature>
<dbReference type="RefSeq" id="WP_275468178.1">
    <property type="nucleotide sequence ID" value="NZ_CP110232.1"/>
</dbReference>
<feature type="domain" description="Major facilitator superfamily (MFS) profile" evidence="7">
    <location>
        <begin position="2"/>
        <end position="387"/>
    </location>
</feature>
<feature type="transmembrane region" description="Helical" evidence="6">
    <location>
        <begin position="43"/>
        <end position="62"/>
    </location>
</feature>
<evidence type="ECO:0000313" key="8">
    <source>
        <dbReference type="EMBL" id="WEG72375.1"/>
    </source>
</evidence>
<dbReference type="KEGG" id="vie:OL234_05155"/>
<dbReference type="GO" id="GO:0022857">
    <property type="term" value="F:transmembrane transporter activity"/>
    <property type="evidence" value="ECO:0007669"/>
    <property type="project" value="InterPro"/>
</dbReference>
<dbReference type="GO" id="GO:0005886">
    <property type="term" value="C:plasma membrane"/>
    <property type="evidence" value="ECO:0007669"/>
    <property type="project" value="UniProtKB-SubCell"/>
</dbReference>
<dbReference type="Pfam" id="PF07690">
    <property type="entry name" value="MFS_1"/>
    <property type="match status" value="1"/>
</dbReference>
<dbReference type="AlphaFoldDB" id="A0AAF0I5Y5"/>